<reference evidence="1 2" key="1">
    <citation type="submission" date="2020-02" db="EMBL/GenBank/DDBJ databases">
        <authorList>
            <person name="Criscuolo A."/>
        </authorList>
    </citation>
    <scope>NUCLEOTIDE SEQUENCE [LARGE SCALE GENOMIC DNA]</scope>
    <source>
        <strain evidence="1">CECT7796</strain>
    </source>
</reference>
<comment type="caution">
    <text evidence="1">The sequence shown here is derived from an EMBL/GenBank/DDBJ whole genome shotgun (WGS) entry which is preliminary data.</text>
</comment>
<evidence type="ECO:0000313" key="1">
    <source>
        <dbReference type="EMBL" id="CAA9197673.1"/>
    </source>
</evidence>
<sequence>MIKSIEEGRKEDGNRSIADKIIKRLHDLEKTVQNNHGRWAWELLQNAKDSVAETGRKVSVQVVYDHDRIEFLHNGNHFTEKDIRGLINQISSKEVDEGEVSARTGRFGTGFLTTHLLSKEVYIKGIVETGGGDLFKFGFPLNRNGRTTTVLIPKIEDAWKGFHASTEENEIEEYYEEEFNTSFIYTLESDEQKDIAQIGVDEFITLIPYVLSFIPEIYSVEIIDNVRDESIVFKNEIEIDDGFKKITKIQNGKVTIVRLLYATNGTISIAVRVRKKGDVFEILSLNDVPKLFCDFPLIGTENFHFPIVVNSFDFNPQTERDGIWLMGENDPEVIENKDLLKQALVLYKELINNIELKSFKNVFNIAKTKLPSTDEKYFDSDWYTNVIQTSLRKFLLAKSIVELEGGINGKLNELWFPSKSYKKETKEKLWQYTSDLFPQVVCKKDNLHDWIEIIWDDISKITFAELVGDIAKFKSISKLSESFENNEDQTFKWLNEVGSFIINDEVNITLLEKNAIIPNENGDFLINSQLFINKINDPQLIEILQLLGEDWNDILLHHNVQFGRYNVKKKSEIAAKINEKLKNISPENQNFIKAISLLSEWFDNNQDEGKELFSETYRKRAELFMNTIKDKDSLYKVMRSKTDLAHLSKVAEAIEENPRLFENIEQAKEVYSLLKQYNVNDLQQLRELLDNNGTTQPSRDSLLPITQEILANMGISSLEEWEDAIKDKDLASLFSHKSTPNTDMFVYVQSLIQKAKESIIEYLQTLNDYDLTDLDDTTAPTILAGIIKDGKSISIVARPAYNGEVIIYYGSERDILDYEPAELWIDDGIKPRMISLGHLLKKAQIVKFPV</sequence>
<dbReference type="Proteomes" id="UP000474567">
    <property type="component" value="Unassembled WGS sequence"/>
</dbReference>
<proteinExistence type="predicted"/>
<dbReference type="NCBIfam" id="NF047352">
    <property type="entry name" value="P_loop_sacsin"/>
    <property type="match status" value="1"/>
</dbReference>
<protein>
    <recommendedName>
        <fullName evidence="3">ATP-binding protein</fullName>
    </recommendedName>
</protein>
<keyword evidence="2" id="KW-1185">Reference proteome</keyword>
<dbReference type="Gene3D" id="3.30.565.10">
    <property type="entry name" value="Histidine kinase-like ATPase, C-terminal domain"/>
    <property type="match status" value="1"/>
</dbReference>
<accession>A0ABN7EI50</accession>
<dbReference type="InterPro" id="IPR036890">
    <property type="entry name" value="HATPase_C_sf"/>
</dbReference>
<gene>
    <name evidence="1" type="ORF">FLACOL7796_01789</name>
</gene>
<dbReference type="RefSeq" id="WP_173965777.1">
    <property type="nucleotide sequence ID" value="NZ_CADCST010000077.1"/>
</dbReference>
<dbReference type="SUPFAM" id="SSF55874">
    <property type="entry name" value="ATPase domain of HSP90 chaperone/DNA topoisomerase II/histidine kinase"/>
    <property type="match status" value="1"/>
</dbReference>
<name>A0ABN7EI50_9FLAO</name>
<evidence type="ECO:0008006" key="3">
    <source>
        <dbReference type="Google" id="ProtNLM"/>
    </source>
</evidence>
<organism evidence="1 2">
    <name type="scientific">Flavobacterium collinsii</name>
    <dbReference type="NCBI Taxonomy" id="1114861"/>
    <lineage>
        <taxon>Bacteria</taxon>
        <taxon>Pseudomonadati</taxon>
        <taxon>Bacteroidota</taxon>
        <taxon>Flavobacteriia</taxon>
        <taxon>Flavobacteriales</taxon>
        <taxon>Flavobacteriaceae</taxon>
        <taxon>Flavobacterium</taxon>
    </lineage>
</organism>
<evidence type="ECO:0000313" key="2">
    <source>
        <dbReference type="Proteomes" id="UP000474567"/>
    </source>
</evidence>
<dbReference type="EMBL" id="CADCST010000077">
    <property type="protein sequence ID" value="CAA9197673.1"/>
    <property type="molecule type" value="Genomic_DNA"/>
</dbReference>